<protein>
    <submittedName>
        <fullName evidence="1">27260_t:CDS:1</fullName>
    </submittedName>
</protein>
<sequence>KLSPKLADLETKEVYYISNLLCSHFFTVCKNHELLKTYIGGR</sequence>
<evidence type="ECO:0000313" key="1">
    <source>
        <dbReference type="EMBL" id="CAG8659066.1"/>
    </source>
</evidence>
<evidence type="ECO:0000313" key="2">
    <source>
        <dbReference type="Proteomes" id="UP000789901"/>
    </source>
</evidence>
<name>A0ABN7URF1_GIGMA</name>
<proteinExistence type="predicted"/>
<reference evidence="1 2" key="1">
    <citation type="submission" date="2021-06" db="EMBL/GenBank/DDBJ databases">
        <authorList>
            <person name="Kallberg Y."/>
            <person name="Tangrot J."/>
            <person name="Rosling A."/>
        </authorList>
    </citation>
    <scope>NUCLEOTIDE SEQUENCE [LARGE SCALE GENOMIC DNA]</scope>
    <source>
        <strain evidence="1 2">120-4 pot B 10/14</strain>
    </source>
</reference>
<dbReference type="Proteomes" id="UP000789901">
    <property type="component" value="Unassembled WGS sequence"/>
</dbReference>
<keyword evidence="2" id="KW-1185">Reference proteome</keyword>
<gene>
    <name evidence="1" type="ORF">GMARGA_LOCUS9780</name>
</gene>
<accession>A0ABN7URF1</accession>
<feature type="non-terminal residue" evidence="1">
    <location>
        <position position="1"/>
    </location>
</feature>
<dbReference type="EMBL" id="CAJVQB010005336">
    <property type="protein sequence ID" value="CAG8659066.1"/>
    <property type="molecule type" value="Genomic_DNA"/>
</dbReference>
<comment type="caution">
    <text evidence="1">The sequence shown here is derived from an EMBL/GenBank/DDBJ whole genome shotgun (WGS) entry which is preliminary data.</text>
</comment>
<organism evidence="1 2">
    <name type="scientific">Gigaspora margarita</name>
    <dbReference type="NCBI Taxonomy" id="4874"/>
    <lineage>
        <taxon>Eukaryota</taxon>
        <taxon>Fungi</taxon>
        <taxon>Fungi incertae sedis</taxon>
        <taxon>Mucoromycota</taxon>
        <taxon>Glomeromycotina</taxon>
        <taxon>Glomeromycetes</taxon>
        <taxon>Diversisporales</taxon>
        <taxon>Gigasporaceae</taxon>
        <taxon>Gigaspora</taxon>
    </lineage>
</organism>